<dbReference type="EMBL" id="CP053541">
    <property type="protein sequence ID" value="QJY35089.1"/>
    <property type="molecule type" value="Genomic_DNA"/>
</dbReference>
<protein>
    <submittedName>
        <fullName evidence="1">Uncharacterized protein</fullName>
    </submittedName>
</protein>
<name>A0AAE7AU81_9VIBR</name>
<reference evidence="1 2" key="1">
    <citation type="submission" date="2020-05" db="EMBL/GenBank/DDBJ databases">
        <title>First description outside Europe of the emergent pathogen for shellfish aquaculture Vibrio europaeus.</title>
        <authorList>
            <person name="Dubert J."/>
            <person name="Rojas R."/>
        </authorList>
    </citation>
    <scope>NUCLEOTIDE SEQUENCE [LARGE SCALE GENOMIC DNA]</scope>
    <source>
        <strain evidence="1 2">NPI-1</strain>
    </source>
</reference>
<dbReference type="Proteomes" id="UP000501443">
    <property type="component" value="Chromosome 1"/>
</dbReference>
<organism evidence="1 2">
    <name type="scientific">Vibrio europaeus</name>
    <dbReference type="NCBI Taxonomy" id="300876"/>
    <lineage>
        <taxon>Bacteria</taxon>
        <taxon>Pseudomonadati</taxon>
        <taxon>Pseudomonadota</taxon>
        <taxon>Gammaproteobacteria</taxon>
        <taxon>Vibrionales</taxon>
        <taxon>Vibrionaceae</taxon>
        <taxon>Vibrio</taxon>
        <taxon>Vibrio oreintalis group</taxon>
    </lineage>
</organism>
<dbReference type="AlphaFoldDB" id="A0AAE7AU81"/>
<evidence type="ECO:0000313" key="2">
    <source>
        <dbReference type="Proteomes" id="UP000501443"/>
    </source>
</evidence>
<proteinExistence type="predicted"/>
<evidence type="ECO:0000313" key="1">
    <source>
        <dbReference type="EMBL" id="QJY35089.1"/>
    </source>
</evidence>
<dbReference type="RefSeq" id="WP_171801027.1">
    <property type="nucleotide sequence ID" value="NZ_CP053541.1"/>
</dbReference>
<gene>
    <name evidence="1" type="ORF">HOO69_02300</name>
</gene>
<accession>A0AAE7AU81</accession>
<sequence length="78" mass="9018">MMFASLCPIDKGGKWLFKGRSEKKLKKIWRAGELESWRAGELESWRAGELESWRAGELESWRAGELAYCLIQRTSVVN</sequence>